<dbReference type="InterPro" id="IPR045679">
    <property type="entry name" value="DUF6199"/>
</dbReference>
<keyword evidence="4" id="KW-1185">Reference proteome</keyword>
<dbReference type="Pfam" id="PF19701">
    <property type="entry name" value="DUF6199"/>
    <property type="match status" value="1"/>
</dbReference>
<dbReference type="AlphaFoldDB" id="A0A5C8UTD2"/>
<name>A0A5C8UTD2_9MICO</name>
<evidence type="ECO:0000256" key="1">
    <source>
        <dbReference type="SAM" id="Phobius"/>
    </source>
</evidence>
<comment type="caution">
    <text evidence="3">The sequence shown here is derived from an EMBL/GenBank/DDBJ whole genome shotgun (WGS) entry which is preliminary data.</text>
</comment>
<feature type="domain" description="DUF6199" evidence="2">
    <location>
        <begin position="9"/>
        <end position="65"/>
    </location>
</feature>
<evidence type="ECO:0000313" key="3">
    <source>
        <dbReference type="EMBL" id="TXN31160.1"/>
    </source>
</evidence>
<keyword evidence="1" id="KW-0472">Membrane</keyword>
<reference evidence="3 4" key="1">
    <citation type="submission" date="2019-08" db="EMBL/GenBank/DDBJ databases">
        <title>Bacterial whole genome sequence for Glaciihabitans sp. CHu50b-6-2.</title>
        <authorList>
            <person name="Jin L."/>
        </authorList>
    </citation>
    <scope>NUCLEOTIDE SEQUENCE [LARGE SCALE GENOMIC DNA]</scope>
    <source>
        <strain evidence="3 4">CHu50b-6-2</strain>
    </source>
</reference>
<protein>
    <recommendedName>
        <fullName evidence="2">DUF6199 domain-containing protein</fullName>
    </recommendedName>
</protein>
<dbReference type="Proteomes" id="UP000321379">
    <property type="component" value="Unassembled WGS sequence"/>
</dbReference>
<sequence>MSSLTITVMIAFAILTVWGLVAPRGQWRALAGWSRHDSDGGEPGPLGVAILRIVSAVGLVVVLFGSISLANPVREELPRAVDVPARMSTVERLWGSPAPVVVNRVFVPVSAPPSGVVAQPVLRYQAMIGAQRTPSYLFGLKNYTRHGAKPGDGYIGSSPQVGLTALDSADLVLQVRADKRCIPYSVALVETEDTVTVGVYFGQPNAAGSGNDANVTQCDTGASGSKSVSMLIPVDLKSAVAGRTVRDFDGSAIESAGVPTE</sequence>
<keyword evidence="1" id="KW-1133">Transmembrane helix</keyword>
<evidence type="ECO:0000259" key="2">
    <source>
        <dbReference type="Pfam" id="PF19701"/>
    </source>
</evidence>
<proteinExistence type="predicted"/>
<dbReference type="RefSeq" id="WP_147782746.1">
    <property type="nucleotide sequence ID" value="NZ_VRMG01000005.1"/>
</dbReference>
<accession>A0A5C8UTD2</accession>
<organism evidence="3 4">
    <name type="scientific">Lacisediminihabitans profunda</name>
    <dbReference type="NCBI Taxonomy" id="2594790"/>
    <lineage>
        <taxon>Bacteria</taxon>
        <taxon>Bacillati</taxon>
        <taxon>Actinomycetota</taxon>
        <taxon>Actinomycetes</taxon>
        <taxon>Micrococcales</taxon>
        <taxon>Microbacteriaceae</taxon>
        <taxon>Lacisediminihabitans</taxon>
    </lineage>
</organism>
<gene>
    <name evidence="3" type="ORF">FVP33_06120</name>
</gene>
<evidence type="ECO:0000313" key="4">
    <source>
        <dbReference type="Proteomes" id="UP000321379"/>
    </source>
</evidence>
<keyword evidence="1" id="KW-0812">Transmembrane</keyword>
<feature type="transmembrane region" description="Helical" evidence="1">
    <location>
        <begin position="49"/>
        <end position="70"/>
    </location>
</feature>
<dbReference type="EMBL" id="VRMG01000005">
    <property type="protein sequence ID" value="TXN31160.1"/>
    <property type="molecule type" value="Genomic_DNA"/>
</dbReference>